<gene>
    <name evidence="12" type="primary">proS</name>
    <name evidence="14" type="ORF">HNR37_002107</name>
</gene>
<evidence type="ECO:0000313" key="14">
    <source>
        <dbReference type="EMBL" id="MBB5022763.1"/>
    </source>
</evidence>
<dbReference type="GO" id="GO:0006433">
    <property type="term" value="P:prolyl-tRNA aminoacylation"/>
    <property type="evidence" value="ECO:0007669"/>
    <property type="project" value="UniProtKB-UniRule"/>
</dbReference>
<dbReference type="GO" id="GO:0002161">
    <property type="term" value="F:aminoacyl-tRNA deacylase activity"/>
    <property type="evidence" value="ECO:0007669"/>
    <property type="project" value="InterPro"/>
</dbReference>
<keyword evidence="7 12" id="KW-0648">Protein biosynthesis</keyword>
<dbReference type="InterPro" id="IPR045864">
    <property type="entry name" value="aa-tRNA-synth_II/BPL/LPL"/>
</dbReference>
<dbReference type="Proteomes" id="UP000528322">
    <property type="component" value="Unassembled WGS sequence"/>
</dbReference>
<dbReference type="PANTHER" id="PTHR42753:SF2">
    <property type="entry name" value="PROLINE--TRNA LIGASE"/>
    <property type="match status" value="1"/>
</dbReference>
<accession>A0A7W7Y646</accession>
<evidence type="ECO:0000256" key="7">
    <source>
        <dbReference type="ARBA" id="ARBA00022917"/>
    </source>
</evidence>
<dbReference type="RefSeq" id="WP_183733882.1">
    <property type="nucleotide sequence ID" value="NZ_JACHID010000016.1"/>
</dbReference>
<dbReference type="FunFam" id="3.30.930.10:FF:000065">
    <property type="entry name" value="Proline--tRNA ligase"/>
    <property type="match status" value="1"/>
</dbReference>
<keyword evidence="15" id="KW-1185">Reference proteome</keyword>
<comment type="similarity">
    <text evidence="11 12">Belongs to the class-II aminoacyl-tRNA synthetase family. ProS type 1 subfamily.</text>
</comment>
<dbReference type="InterPro" id="IPR004154">
    <property type="entry name" value="Anticodon-bd"/>
</dbReference>
<dbReference type="InterPro" id="IPR006195">
    <property type="entry name" value="aa-tRNA-synth_II"/>
</dbReference>
<name>A0A7W7Y646_9BACT</name>
<dbReference type="EMBL" id="JACHID010000016">
    <property type="protein sequence ID" value="MBB5022763.1"/>
    <property type="molecule type" value="Genomic_DNA"/>
</dbReference>
<dbReference type="InterPro" id="IPR036621">
    <property type="entry name" value="Anticodon-bd_dom_sf"/>
</dbReference>
<dbReference type="SUPFAM" id="SSF52954">
    <property type="entry name" value="Class II aaRS ABD-related"/>
    <property type="match status" value="1"/>
</dbReference>
<keyword evidence="5 12" id="KW-0547">Nucleotide-binding</keyword>
<dbReference type="HAMAP" id="MF_01569">
    <property type="entry name" value="Pro_tRNA_synth_type1"/>
    <property type="match status" value="1"/>
</dbReference>
<comment type="subunit">
    <text evidence="2 12">Homodimer.</text>
</comment>
<dbReference type="CDD" id="cd04334">
    <property type="entry name" value="ProRS-INS"/>
    <property type="match status" value="1"/>
</dbReference>
<dbReference type="NCBIfam" id="NF006625">
    <property type="entry name" value="PRK09194.1"/>
    <property type="match status" value="1"/>
</dbReference>
<evidence type="ECO:0000256" key="8">
    <source>
        <dbReference type="ARBA" id="ARBA00023146"/>
    </source>
</evidence>
<dbReference type="InterPro" id="IPR023717">
    <property type="entry name" value="Pro-tRNA-Synthase_IIa_type1"/>
</dbReference>
<dbReference type="InterPro" id="IPR033730">
    <property type="entry name" value="ProRS_core_prok"/>
</dbReference>
<dbReference type="InterPro" id="IPR050062">
    <property type="entry name" value="Pro-tRNA_synthetase"/>
</dbReference>
<evidence type="ECO:0000256" key="12">
    <source>
        <dbReference type="HAMAP-Rule" id="MF_01569"/>
    </source>
</evidence>
<dbReference type="GO" id="GO:0004827">
    <property type="term" value="F:proline-tRNA ligase activity"/>
    <property type="evidence" value="ECO:0007669"/>
    <property type="project" value="UniProtKB-UniRule"/>
</dbReference>
<dbReference type="NCBIfam" id="TIGR00409">
    <property type="entry name" value="proS_fam_II"/>
    <property type="match status" value="1"/>
</dbReference>
<dbReference type="InterPro" id="IPR036754">
    <property type="entry name" value="YbaK/aa-tRNA-synt-asso_dom_sf"/>
</dbReference>
<keyword evidence="6 12" id="KW-0067">ATP-binding</keyword>
<comment type="subcellular location">
    <subcellularLocation>
        <location evidence="1 12">Cytoplasm</location>
    </subcellularLocation>
</comment>
<comment type="domain">
    <text evidence="12">Consists of three domains: the N-terminal catalytic domain, the editing domain and the C-terminal anticodon-binding domain.</text>
</comment>
<dbReference type="Pfam" id="PF03129">
    <property type="entry name" value="HGTP_anticodon"/>
    <property type="match status" value="1"/>
</dbReference>
<dbReference type="GO" id="GO:0005829">
    <property type="term" value="C:cytosol"/>
    <property type="evidence" value="ECO:0007669"/>
    <property type="project" value="TreeGrafter"/>
</dbReference>
<dbReference type="InterPro" id="IPR004500">
    <property type="entry name" value="Pro-tRNA-synth_IIa_bac-type"/>
</dbReference>
<dbReference type="EC" id="6.1.1.15" evidence="12"/>
<dbReference type="PANTHER" id="PTHR42753">
    <property type="entry name" value="MITOCHONDRIAL RIBOSOME PROTEIN L39/PROLYL-TRNA LIGASE FAMILY MEMBER"/>
    <property type="match status" value="1"/>
</dbReference>
<evidence type="ECO:0000256" key="11">
    <source>
        <dbReference type="ARBA" id="ARBA00060755"/>
    </source>
</evidence>
<dbReference type="InterPro" id="IPR002316">
    <property type="entry name" value="Pro-tRNA-ligase_IIa"/>
</dbReference>
<dbReference type="GO" id="GO:0005524">
    <property type="term" value="F:ATP binding"/>
    <property type="evidence" value="ECO:0007669"/>
    <property type="project" value="UniProtKB-UniRule"/>
</dbReference>
<evidence type="ECO:0000256" key="6">
    <source>
        <dbReference type="ARBA" id="ARBA00022840"/>
    </source>
</evidence>
<dbReference type="CDD" id="cd00779">
    <property type="entry name" value="ProRS_core_prok"/>
    <property type="match status" value="1"/>
</dbReference>
<sequence length="573" mass="64055">MRYSRSFIFTAKENPSDAEVVSHRLMLRGGYLKKTAAGIYSYLPLAHRVVRKVEAIIREEMEREGAEELLMPAVLPAELWEESGRWHKYGPELLRFADRHGRDFCMGPTHEEVITDIVRQGISSYRHLPKNLFQVQTKFRDEIRPRFGLMRGREFIMKDGYSFDADDDAAALTYEAMYRAYCNIFRRCGLQFKAVEADSGQIGGSFSHEFMVLAKSGEDGIASCTQCSYAANLEKAVNANTWQCQPQGKPEGKRAHTPGVTTIDELASFFNTEDSALVKAVAFVDSKDQVVLAFIRGDRDINPVKMERLHGDDLHPASTERLMQAGLEPGYLGPINLPQGITVYLDNSLHSLDQLICGANEAEYHITELNPGALAENGTFADIGTVVAGDHCPRCQSALEIVRGIEVGHIFRLGKIYSESMKATYLDRNGKEQLMVMGCYGIGVGRTAAAAIEQNHDDQGIVWPMAIAPYQVVICSVNPAKDEATRQAADNLYERLSSQLEVLYDDRNERPGVKFIDSELIGIPLRVTVSQKTLSQNSVELTIRRTGEKYMQPLEALDAHLRDLVRMQMEEGS</sequence>
<dbReference type="InterPro" id="IPR044140">
    <property type="entry name" value="ProRS_anticodon_short"/>
</dbReference>
<reference evidence="14 15" key="1">
    <citation type="submission" date="2020-08" db="EMBL/GenBank/DDBJ databases">
        <title>Genomic Encyclopedia of Type Strains, Phase IV (KMG-IV): sequencing the most valuable type-strain genomes for metagenomic binning, comparative biology and taxonomic classification.</title>
        <authorList>
            <person name="Goeker M."/>
        </authorList>
    </citation>
    <scope>NUCLEOTIDE SEQUENCE [LARGE SCALE GENOMIC DNA]</scope>
    <source>
        <strain evidence="14 15">DSM 22071</strain>
    </source>
</reference>
<dbReference type="SUPFAM" id="SSF55681">
    <property type="entry name" value="Class II aaRS and biotin synthetases"/>
    <property type="match status" value="1"/>
</dbReference>
<comment type="catalytic activity">
    <reaction evidence="9 12">
        <text>tRNA(Pro) + L-proline + ATP = L-prolyl-tRNA(Pro) + AMP + diphosphate</text>
        <dbReference type="Rhea" id="RHEA:14305"/>
        <dbReference type="Rhea" id="RHEA-COMP:9700"/>
        <dbReference type="Rhea" id="RHEA-COMP:9702"/>
        <dbReference type="ChEBI" id="CHEBI:30616"/>
        <dbReference type="ChEBI" id="CHEBI:33019"/>
        <dbReference type="ChEBI" id="CHEBI:60039"/>
        <dbReference type="ChEBI" id="CHEBI:78442"/>
        <dbReference type="ChEBI" id="CHEBI:78532"/>
        <dbReference type="ChEBI" id="CHEBI:456215"/>
        <dbReference type="EC" id="6.1.1.15"/>
    </reaction>
</comment>
<dbReference type="PRINTS" id="PR01046">
    <property type="entry name" value="TRNASYNTHPRO"/>
</dbReference>
<dbReference type="InterPro" id="IPR007214">
    <property type="entry name" value="YbaK/aa-tRNA-synth-assoc-dom"/>
</dbReference>
<evidence type="ECO:0000256" key="2">
    <source>
        <dbReference type="ARBA" id="ARBA00011738"/>
    </source>
</evidence>
<dbReference type="Pfam" id="PF04073">
    <property type="entry name" value="tRNA_edit"/>
    <property type="match status" value="1"/>
</dbReference>
<evidence type="ECO:0000256" key="5">
    <source>
        <dbReference type="ARBA" id="ARBA00022741"/>
    </source>
</evidence>
<evidence type="ECO:0000259" key="13">
    <source>
        <dbReference type="PROSITE" id="PS50862"/>
    </source>
</evidence>
<evidence type="ECO:0000256" key="3">
    <source>
        <dbReference type="ARBA" id="ARBA00022490"/>
    </source>
</evidence>
<keyword evidence="4 12" id="KW-0436">Ligase</keyword>
<evidence type="ECO:0000256" key="1">
    <source>
        <dbReference type="ARBA" id="ARBA00004496"/>
    </source>
</evidence>
<keyword evidence="8 12" id="KW-0030">Aminoacyl-tRNA synthetase</keyword>
<dbReference type="Pfam" id="PF00587">
    <property type="entry name" value="tRNA-synt_2b"/>
    <property type="match status" value="1"/>
</dbReference>
<dbReference type="AlphaFoldDB" id="A0A7W7Y646"/>
<proteinExistence type="inferred from homology"/>
<dbReference type="SUPFAM" id="SSF55826">
    <property type="entry name" value="YbaK/ProRS associated domain"/>
    <property type="match status" value="1"/>
</dbReference>
<protein>
    <recommendedName>
        <fullName evidence="12">Proline--tRNA ligase</fullName>
        <ecNumber evidence="12">6.1.1.15</ecNumber>
    </recommendedName>
    <alternativeName>
        <fullName evidence="12">Prolyl-tRNA synthetase</fullName>
        <shortName evidence="12">ProRS</shortName>
    </alternativeName>
</protein>
<evidence type="ECO:0000256" key="9">
    <source>
        <dbReference type="ARBA" id="ARBA00047671"/>
    </source>
</evidence>
<dbReference type="Gene3D" id="3.40.50.800">
    <property type="entry name" value="Anticodon-binding domain"/>
    <property type="match status" value="1"/>
</dbReference>
<dbReference type="InterPro" id="IPR002314">
    <property type="entry name" value="aa-tRNA-synt_IIb"/>
</dbReference>
<feature type="domain" description="Aminoacyl-transfer RNA synthetases class-II family profile" evidence="13">
    <location>
        <begin position="48"/>
        <end position="464"/>
    </location>
</feature>
<dbReference type="Gene3D" id="3.30.930.10">
    <property type="entry name" value="Bira Bifunctional Protein, Domain 2"/>
    <property type="match status" value="2"/>
</dbReference>
<evidence type="ECO:0000256" key="4">
    <source>
        <dbReference type="ARBA" id="ARBA00022598"/>
    </source>
</evidence>
<evidence type="ECO:0000256" key="10">
    <source>
        <dbReference type="ARBA" id="ARBA00053664"/>
    </source>
</evidence>
<organism evidence="14 15">
    <name type="scientific">Desulfurispira natronophila</name>
    <dbReference type="NCBI Taxonomy" id="682562"/>
    <lineage>
        <taxon>Bacteria</taxon>
        <taxon>Pseudomonadati</taxon>
        <taxon>Chrysiogenota</taxon>
        <taxon>Chrysiogenia</taxon>
        <taxon>Chrysiogenales</taxon>
        <taxon>Chrysiogenaceae</taxon>
        <taxon>Desulfurispira</taxon>
    </lineage>
</organism>
<comment type="caution">
    <text evidence="14">The sequence shown here is derived from an EMBL/GenBank/DDBJ whole genome shotgun (WGS) entry which is preliminary data.</text>
</comment>
<dbReference type="PROSITE" id="PS50862">
    <property type="entry name" value="AA_TRNA_LIGASE_II"/>
    <property type="match status" value="1"/>
</dbReference>
<comment type="function">
    <text evidence="10 12">Catalyzes the attachment of proline to tRNA(Pro) in a two-step reaction: proline is first activated by ATP to form Pro-AMP and then transferred to the acceptor end of tRNA(Pro). As ProRS can inadvertently accommodate and process non-cognate amino acids such as alanine and cysteine, to avoid such errors it has two additional distinct editing activities against alanine. One activity is designated as 'pretransfer' editing and involves the tRNA(Pro)-independent hydrolysis of activated Ala-AMP. The other activity is designated 'posttransfer' editing and involves deacylation of mischarged Ala-tRNA(Pro). The misacylated Cys-tRNA(Pro) is not edited by ProRS.</text>
</comment>
<dbReference type="FunFam" id="3.30.930.10:FF:000066">
    <property type="entry name" value="Proline--tRNA ligase"/>
    <property type="match status" value="1"/>
</dbReference>
<evidence type="ECO:0000313" key="15">
    <source>
        <dbReference type="Proteomes" id="UP000528322"/>
    </source>
</evidence>
<dbReference type="CDD" id="cd00861">
    <property type="entry name" value="ProRS_anticodon_short"/>
    <property type="match status" value="1"/>
</dbReference>
<keyword evidence="3 12" id="KW-0963">Cytoplasm</keyword>